<proteinExistence type="predicted"/>
<name>A0A344TU97_9ACTN</name>
<accession>A0A344TU97</accession>
<dbReference type="OrthoDB" id="581833at2"/>
<keyword evidence="1" id="KW-0067">ATP-binding</keyword>
<dbReference type="AlphaFoldDB" id="A0A344TU97"/>
<dbReference type="RefSeq" id="WP_114053438.1">
    <property type="nucleotide sequence ID" value="NZ_CP030862.1"/>
</dbReference>
<dbReference type="Gene3D" id="3.30.470.20">
    <property type="entry name" value="ATP-grasp fold, B domain"/>
    <property type="match status" value="1"/>
</dbReference>
<dbReference type="KEGG" id="sgz:C0216_01065"/>
<dbReference type="GO" id="GO:0005524">
    <property type="term" value="F:ATP binding"/>
    <property type="evidence" value="ECO:0007669"/>
    <property type="project" value="UniProtKB-UniRule"/>
</dbReference>
<gene>
    <name evidence="3" type="ORF">C0216_01065</name>
</gene>
<dbReference type="InterPro" id="IPR040754">
    <property type="entry name" value="PreAtp-grasp"/>
</dbReference>
<evidence type="ECO:0000313" key="4">
    <source>
        <dbReference type="Proteomes" id="UP000252004"/>
    </source>
</evidence>
<dbReference type="Pfam" id="PF18105">
    <property type="entry name" value="PGM1_C"/>
    <property type="match status" value="1"/>
</dbReference>
<protein>
    <recommendedName>
        <fullName evidence="2">ATP-grasp domain-containing protein</fullName>
    </recommendedName>
</protein>
<dbReference type="Proteomes" id="UP000252004">
    <property type="component" value="Chromosome"/>
</dbReference>
<dbReference type="InterPro" id="IPR011761">
    <property type="entry name" value="ATP-grasp"/>
</dbReference>
<dbReference type="PROSITE" id="PS50975">
    <property type="entry name" value="ATP_GRASP"/>
    <property type="match status" value="1"/>
</dbReference>
<evidence type="ECO:0000259" key="2">
    <source>
        <dbReference type="PROSITE" id="PS50975"/>
    </source>
</evidence>
<feature type="domain" description="ATP-grasp" evidence="2">
    <location>
        <begin position="144"/>
        <end position="368"/>
    </location>
</feature>
<reference evidence="3 4" key="1">
    <citation type="submission" date="2018-01" db="EMBL/GenBank/DDBJ databases">
        <title>Draft genome Sequence of streptomyces globosus LZH-48.</title>
        <authorList>
            <person name="Ran K."/>
            <person name="Li Z."/>
            <person name="Wei S."/>
            <person name="Dong R."/>
        </authorList>
    </citation>
    <scope>NUCLEOTIDE SEQUENCE [LARGE SCALE GENOMIC DNA]</scope>
    <source>
        <strain evidence="3 4">LZH-48</strain>
    </source>
</reference>
<dbReference type="SUPFAM" id="SSF56059">
    <property type="entry name" value="Glutathione synthetase ATP-binding domain-like"/>
    <property type="match status" value="1"/>
</dbReference>
<organism evidence="3 4">
    <name type="scientific">Streptomyces globosus</name>
    <dbReference type="NCBI Taxonomy" id="68209"/>
    <lineage>
        <taxon>Bacteria</taxon>
        <taxon>Bacillati</taxon>
        <taxon>Actinomycetota</taxon>
        <taxon>Actinomycetes</taxon>
        <taxon>Kitasatosporales</taxon>
        <taxon>Streptomycetaceae</taxon>
        <taxon>Streptomyces</taxon>
    </lineage>
</organism>
<dbReference type="Pfam" id="PF18604">
    <property type="entry name" value="PreAtp-grasp"/>
    <property type="match status" value="1"/>
</dbReference>
<dbReference type="InterPro" id="IPR041356">
    <property type="entry name" value="PGM1_C"/>
</dbReference>
<dbReference type="GO" id="GO:0046872">
    <property type="term" value="F:metal ion binding"/>
    <property type="evidence" value="ECO:0007669"/>
    <property type="project" value="InterPro"/>
</dbReference>
<evidence type="ECO:0000313" key="3">
    <source>
        <dbReference type="EMBL" id="AXE22218.1"/>
    </source>
</evidence>
<keyword evidence="1" id="KW-0547">Nucleotide-binding</keyword>
<dbReference type="EMBL" id="CP030862">
    <property type="protein sequence ID" value="AXE22218.1"/>
    <property type="molecule type" value="Genomic_DNA"/>
</dbReference>
<sequence length="435" mass="46718">MPKIIILNVGTAHALGDHTSSTHPITRSGWRHAWFAERGDIIVSPVAVDGDFLRYLAGTMGFDPDTVTVLSRERLVTDEFLMSDDVLGELGELTADGAAWQLMPCFWTQGVADLAARLGIDSRAGLAFAAQRGSDLLNRKTHFRQFAAGAGLPLPEGSVARTPYELARAIERHLPLTGTVIVKQDDGAGGLGNLTLTRGETGPLPGSRETLKVGDDLPALADEVWAALADELSHGLVVESYHSSTRQFYLEYVIGDDGVPTFLDSGEIRLRPDADPGSTELVWVGLDIPAALPPALSAQAVHHSLRLAELTAQVGYRGHINIDAIATASGDLVFNEVNARWGGGLVAHDICERLLGSGYADRHVAATVRDVPPAPLDAVLRTLREERLHFSRDSSEGVFVLACDPSLVTPMECLVVGATRDRVREIEAQLRKALA</sequence>
<evidence type="ECO:0000256" key="1">
    <source>
        <dbReference type="PROSITE-ProRule" id="PRU00409"/>
    </source>
</evidence>
<keyword evidence="4" id="KW-1185">Reference proteome</keyword>